<evidence type="ECO:0000256" key="7">
    <source>
        <dbReference type="ARBA" id="ARBA00022490"/>
    </source>
</evidence>
<dbReference type="GO" id="GO:0006168">
    <property type="term" value="P:adenine salvage"/>
    <property type="evidence" value="ECO:0007669"/>
    <property type="project" value="InterPro"/>
</dbReference>
<dbReference type="Pfam" id="PF00156">
    <property type="entry name" value="Pribosyltran"/>
    <property type="match status" value="1"/>
</dbReference>
<comment type="similarity">
    <text evidence="5 11">Belongs to the purine/pyrimidine phosphoribosyltransferase family.</text>
</comment>
<dbReference type="EMBL" id="CP001839">
    <property type="protein sequence ID" value="ADA67501.1"/>
    <property type="molecule type" value="Genomic_DNA"/>
</dbReference>
<reference evidence="13 14" key="1">
    <citation type="submission" date="2009-12" db="EMBL/GenBank/DDBJ databases">
        <title>Complete sequence of Thermotoga petrophila RKU-1.</title>
        <authorList>
            <consortium name="US DOE Joint Genome Institute"/>
            <person name="Lucas S."/>
            <person name="Copeland A."/>
            <person name="Lapidus A."/>
            <person name="Glavina del Rio T."/>
            <person name="Dalin E."/>
            <person name="Tice H."/>
            <person name="Bruce D."/>
            <person name="Goodwin L."/>
            <person name="Pitluck S."/>
            <person name="Munk A.C."/>
            <person name="Brettin T."/>
            <person name="Detter J.C."/>
            <person name="Han C."/>
            <person name="Tapia R."/>
            <person name="Larimer F."/>
            <person name="Land M."/>
            <person name="Hauser L."/>
            <person name="Kyrpides N."/>
            <person name="Mikhailova N."/>
            <person name="Nelson K.E."/>
            <person name="Gogarten J.P."/>
            <person name="Noll K.M."/>
        </authorList>
    </citation>
    <scope>NUCLEOTIDE SEQUENCE [LARGE SCALE GENOMIC DNA]</scope>
    <source>
        <strain evidence="14">ATCC BAA-489 / DSM 13996 / JCM 10882 / RKU-10</strain>
    </source>
</reference>
<evidence type="ECO:0000259" key="12">
    <source>
        <dbReference type="Pfam" id="PF00156"/>
    </source>
</evidence>
<keyword evidence="8 11" id="KW-0328">Glycosyltransferase</keyword>
<dbReference type="GO" id="GO:0006166">
    <property type="term" value="P:purine ribonucleoside salvage"/>
    <property type="evidence" value="ECO:0007669"/>
    <property type="project" value="UniProtKB-UniRule"/>
</dbReference>
<dbReference type="KEGG" id="tnp:Tnap_1419"/>
<keyword evidence="14" id="KW-1185">Reference proteome</keyword>
<gene>
    <name evidence="11" type="primary">apt</name>
    <name evidence="13" type="ordered locus">Tnap_1419</name>
</gene>
<dbReference type="Gene3D" id="3.40.50.2020">
    <property type="match status" value="1"/>
</dbReference>
<dbReference type="GO" id="GO:0044209">
    <property type="term" value="P:AMP salvage"/>
    <property type="evidence" value="ECO:0007669"/>
    <property type="project" value="UniProtKB-UniRule"/>
</dbReference>
<dbReference type="InterPro" id="IPR005764">
    <property type="entry name" value="Ade_phspho_trans"/>
</dbReference>
<evidence type="ECO:0000313" key="14">
    <source>
        <dbReference type="Proteomes" id="UP000000940"/>
    </source>
</evidence>
<dbReference type="UniPathway" id="UPA00588">
    <property type="reaction ID" value="UER00646"/>
</dbReference>
<evidence type="ECO:0000256" key="3">
    <source>
        <dbReference type="ARBA" id="ARBA00004496"/>
    </source>
</evidence>
<dbReference type="AlphaFoldDB" id="D2C447"/>
<evidence type="ECO:0000313" key="13">
    <source>
        <dbReference type="EMBL" id="ADA67501.1"/>
    </source>
</evidence>
<dbReference type="HOGENOM" id="CLU_063339_3_0_0"/>
<dbReference type="PANTHER" id="PTHR32315:SF3">
    <property type="entry name" value="ADENINE PHOSPHORIBOSYLTRANSFERASE"/>
    <property type="match status" value="1"/>
</dbReference>
<dbReference type="PANTHER" id="PTHR32315">
    <property type="entry name" value="ADENINE PHOSPHORIBOSYLTRANSFERASE"/>
    <property type="match status" value="1"/>
</dbReference>
<dbReference type="FunFam" id="3.40.50.2020:FF:000021">
    <property type="entry name" value="Adenine phosphoribosyltransferase"/>
    <property type="match status" value="1"/>
</dbReference>
<dbReference type="GO" id="GO:0005737">
    <property type="term" value="C:cytoplasm"/>
    <property type="evidence" value="ECO:0007669"/>
    <property type="project" value="UniProtKB-SubCell"/>
</dbReference>
<dbReference type="CDD" id="cd06223">
    <property type="entry name" value="PRTases_typeI"/>
    <property type="match status" value="1"/>
</dbReference>
<proteinExistence type="inferred from homology"/>
<dbReference type="NCBIfam" id="TIGR01090">
    <property type="entry name" value="apt"/>
    <property type="match status" value="1"/>
</dbReference>
<keyword evidence="7 11" id="KW-0963">Cytoplasm</keyword>
<name>D2C447_THEP2</name>
<dbReference type="Proteomes" id="UP000000940">
    <property type="component" value="Chromosome"/>
</dbReference>
<sequence length="170" mass="19192">MDLKRFIRDIPDFPQKGIVFRDITPLLRNQEAFKEAIDGMCELVSDREFDLVVAPEARGFILGAAMAYKLGKGFVPVRKPGKLPYKTVHEEYQLEYGTEQLHIHEDAIEKGQKVIIVDDVLATGGTAEALIRLVKKLGGEVVSLAFLVELSYLEPRKRLEGYDVKTLIVY</sequence>
<feature type="domain" description="Phosphoribosyltransferase" evidence="12">
    <location>
        <begin position="26"/>
        <end position="151"/>
    </location>
</feature>
<evidence type="ECO:0000256" key="5">
    <source>
        <dbReference type="ARBA" id="ARBA00008391"/>
    </source>
</evidence>
<evidence type="ECO:0000256" key="9">
    <source>
        <dbReference type="ARBA" id="ARBA00022679"/>
    </source>
</evidence>
<comment type="catalytic activity">
    <reaction evidence="1 11">
        <text>AMP + diphosphate = 5-phospho-alpha-D-ribose 1-diphosphate + adenine</text>
        <dbReference type="Rhea" id="RHEA:16609"/>
        <dbReference type="ChEBI" id="CHEBI:16708"/>
        <dbReference type="ChEBI" id="CHEBI:33019"/>
        <dbReference type="ChEBI" id="CHEBI:58017"/>
        <dbReference type="ChEBI" id="CHEBI:456215"/>
        <dbReference type="EC" id="2.4.2.7"/>
    </reaction>
</comment>
<comment type="function">
    <text evidence="2 11">Catalyzes a salvage reaction resulting in the formation of AMP, that is energically less costly than de novo synthesis.</text>
</comment>
<protein>
    <recommendedName>
        <fullName evidence="6 11">Adenine phosphoribosyltransferase</fullName>
        <shortName evidence="11">APRT</shortName>
        <ecNumber evidence="6 11">2.4.2.7</ecNumber>
    </recommendedName>
</protein>
<accession>D2C447</accession>
<comment type="subcellular location">
    <subcellularLocation>
        <location evidence="3 11">Cytoplasm</location>
    </subcellularLocation>
</comment>
<dbReference type="InterPro" id="IPR029057">
    <property type="entry name" value="PRTase-like"/>
</dbReference>
<evidence type="ECO:0000256" key="2">
    <source>
        <dbReference type="ARBA" id="ARBA00003968"/>
    </source>
</evidence>
<dbReference type="HAMAP" id="MF_00004">
    <property type="entry name" value="Aden_phosphoribosyltr"/>
    <property type="match status" value="1"/>
</dbReference>
<dbReference type="InterPro" id="IPR000836">
    <property type="entry name" value="PRTase_dom"/>
</dbReference>
<evidence type="ECO:0000256" key="8">
    <source>
        <dbReference type="ARBA" id="ARBA00022676"/>
    </source>
</evidence>
<evidence type="ECO:0000256" key="1">
    <source>
        <dbReference type="ARBA" id="ARBA00000868"/>
    </source>
</evidence>
<evidence type="ECO:0000256" key="10">
    <source>
        <dbReference type="ARBA" id="ARBA00022726"/>
    </source>
</evidence>
<comment type="subunit">
    <text evidence="11">Homodimer.</text>
</comment>
<dbReference type="GO" id="GO:0003999">
    <property type="term" value="F:adenine phosphoribosyltransferase activity"/>
    <property type="evidence" value="ECO:0007669"/>
    <property type="project" value="UniProtKB-UniRule"/>
</dbReference>
<organism evidence="13 14">
    <name type="scientific">Thermotoga petrophila (strain ATCC BAA-489 / DSM 13996 / JCM 10882 / RKU-10)</name>
    <name type="common">Thermotoga naphthophila</name>
    <dbReference type="NCBI Taxonomy" id="590168"/>
    <lineage>
        <taxon>Bacteria</taxon>
        <taxon>Thermotogati</taxon>
        <taxon>Thermotogota</taxon>
        <taxon>Thermotogae</taxon>
        <taxon>Thermotogales</taxon>
        <taxon>Thermotogaceae</taxon>
        <taxon>Thermotoga</taxon>
    </lineage>
</organism>
<dbReference type="RefSeq" id="WP_012896494.1">
    <property type="nucleotide sequence ID" value="NC_013642.1"/>
</dbReference>
<keyword evidence="10 11" id="KW-0660">Purine salvage</keyword>
<dbReference type="NCBIfam" id="NF002636">
    <property type="entry name" value="PRK02304.1-5"/>
    <property type="match status" value="1"/>
</dbReference>
<dbReference type="GO" id="GO:0002055">
    <property type="term" value="F:adenine binding"/>
    <property type="evidence" value="ECO:0007669"/>
    <property type="project" value="TreeGrafter"/>
</dbReference>
<dbReference type="GO" id="GO:0016208">
    <property type="term" value="F:AMP binding"/>
    <property type="evidence" value="ECO:0007669"/>
    <property type="project" value="TreeGrafter"/>
</dbReference>
<dbReference type="NCBIfam" id="NF002634">
    <property type="entry name" value="PRK02304.1-3"/>
    <property type="match status" value="1"/>
</dbReference>
<dbReference type="NCBIfam" id="NF002633">
    <property type="entry name" value="PRK02304.1-2"/>
    <property type="match status" value="1"/>
</dbReference>
<comment type="pathway">
    <text evidence="4 11">Purine metabolism; AMP biosynthesis via salvage pathway; AMP from adenine: step 1/1.</text>
</comment>
<keyword evidence="9 11" id="KW-0808">Transferase</keyword>
<dbReference type="InterPro" id="IPR050054">
    <property type="entry name" value="UPRTase/APRTase"/>
</dbReference>
<dbReference type="SUPFAM" id="SSF53271">
    <property type="entry name" value="PRTase-like"/>
    <property type="match status" value="1"/>
</dbReference>
<evidence type="ECO:0000256" key="6">
    <source>
        <dbReference type="ARBA" id="ARBA00011893"/>
    </source>
</evidence>
<evidence type="ECO:0000256" key="11">
    <source>
        <dbReference type="HAMAP-Rule" id="MF_00004"/>
    </source>
</evidence>
<dbReference type="EC" id="2.4.2.7" evidence="6 11"/>
<evidence type="ECO:0000256" key="4">
    <source>
        <dbReference type="ARBA" id="ARBA00004659"/>
    </source>
</evidence>